<sequence length="117" mass="13704">MTRKKIIDTSGADYQIENIENGEYSYVKAFKNSWGGGRKELEELVGHSVKHFKPDIRFAKNDFVILVETKQRFAIADEEQPKEIVVYHVINIDVGQYKCSILCWNILLKVLIKIDWW</sequence>
<accession>A0A1B1U4Q0</accession>
<reference evidence="2" key="1">
    <citation type="submission" date="2016-07" db="EMBL/GenBank/DDBJ databases">
        <authorList>
            <person name="Florea S."/>
            <person name="Webb J.S."/>
            <person name="Jaromczyk J."/>
            <person name="Schardl C.L."/>
        </authorList>
    </citation>
    <scope>NUCLEOTIDE SEQUENCE [LARGE SCALE GENOMIC DNA]</scope>
    <source>
        <strain evidence="2">MIT 01-6242</strain>
    </source>
</reference>
<keyword evidence="2" id="KW-1185">Reference proteome</keyword>
<dbReference type="RefSeq" id="WP_066339201.1">
    <property type="nucleotide sequence ID" value="NZ_CP016503.1"/>
</dbReference>
<dbReference type="OrthoDB" id="9761012at2"/>
<dbReference type="EMBL" id="CP016503">
    <property type="protein sequence ID" value="ANV97730.1"/>
    <property type="molecule type" value="Genomic_DNA"/>
</dbReference>
<gene>
    <name evidence="1" type="ORF">BBW65_02430</name>
</gene>
<organism evidence="1 2">
    <name type="scientific">Helicobacter enhydrae</name>
    <dbReference type="NCBI Taxonomy" id="222136"/>
    <lineage>
        <taxon>Bacteria</taxon>
        <taxon>Pseudomonadati</taxon>
        <taxon>Campylobacterota</taxon>
        <taxon>Epsilonproteobacteria</taxon>
        <taxon>Campylobacterales</taxon>
        <taxon>Helicobacteraceae</taxon>
        <taxon>Helicobacter</taxon>
    </lineage>
</organism>
<evidence type="ECO:0000313" key="2">
    <source>
        <dbReference type="Proteomes" id="UP000092884"/>
    </source>
</evidence>
<dbReference type="STRING" id="222136.BBW65_02430"/>
<dbReference type="Proteomes" id="UP000092884">
    <property type="component" value="Chromosome"/>
</dbReference>
<protein>
    <submittedName>
        <fullName evidence="1">Uncharacterized protein</fullName>
    </submittedName>
</protein>
<dbReference type="KEGG" id="het:BBW65_02430"/>
<dbReference type="AlphaFoldDB" id="A0A1B1U4Q0"/>
<proteinExistence type="predicted"/>
<name>A0A1B1U4Q0_9HELI</name>
<evidence type="ECO:0000313" key="1">
    <source>
        <dbReference type="EMBL" id="ANV97730.1"/>
    </source>
</evidence>